<gene>
    <name evidence="1" type="ORF">PPTG_24993</name>
</gene>
<dbReference type="Proteomes" id="UP000018817">
    <property type="component" value="Unassembled WGS sequence"/>
</dbReference>
<proteinExistence type="predicted"/>
<dbReference type="RefSeq" id="XP_008917348.1">
    <property type="nucleotide sequence ID" value="XM_008919100.1"/>
</dbReference>
<dbReference type="GeneID" id="20193592"/>
<accession>W2PBK0</accession>
<dbReference type="VEuPathDB" id="FungiDB:PPTG_24993"/>
<dbReference type="AlphaFoldDB" id="W2PBK0"/>
<evidence type="ECO:0000313" key="2">
    <source>
        <dbReference type="Proteomes" id="UP000018817"/>
    </source>
</evidence>
<sequence length="91" mass="10294">MERYSKVGRRRHAKVDMIMYKASTPWASVASVAFTLQHTVAYATSSRSTMPEHQASIRLVFTMMTGKSRLNKHSKVTTVSLPQCVYRDVGE</sequence>
<reference evidence="2" key="1">
    <citation type="submission" date="2011-12" db="EMBL/GenBank/DDBJ databases">
        <authorList>
            <consortium name="The Broad Institute Genome Sequencing Platform"/>
            <person name="Russ C."/>
            <person name="Tyler B."/>
            <person name="Panabieres F."/>
            <person name="Shan W."/>
            <person name="Tripathy S."/>
            <person name="Grunwald N."/>
            <person name="Machado M."/>
            <person name="Young S.K."/>
            <person name="Zeng Q."/>
            <person name="Gargeya S."/>
            <person name="Fitzgerald M."/>
            <person name="Haas B."/>
            <person name="Abouelleil A."/>
            <person name="Alvarado L."/>
            <person name="Arachchi H.M."/>
            <person name="Berlin A."/>
            <person name="Chapman S.B."/>
            <person name="Gearin G."/>
            <person name="Goldberg J."/>
            <person name="Griggs A."/>
            <person name="Gujja S."/>
            <person name="Hansen M."/>
            <person name="Heiman D."/>
            <person name="Howarth C."/>
            <person name="Larimer J."/>
            <person name="Lui A."/>
            <person name="MacDonald P.J.P."/>
            <person name="McCowen C."/>
            <person name="Montmayeur A."/>
            <person name="Murphy C."/>
            <person name="Neiman D."/>
            <person name="Pearson M."/>
            <person name="Priest M."/>
            <person name="Roberts A."/>
            <person name="Saif S."/>
            <person name="Shea T."/>
            <person name="Sisk P."/>
            <person name="Stolte C."/>
            <person name="Sykes S."/>
            <person name="Wortman J."/>
            <person name="Nusbaum C."/>
            <person name="Birren B."/>
        </authorList>
    </citation>
    <scope>NUCLEOTIDE SEQUENCE [LARGE SCALE GENOMIC DNA]</scope>
    <source>
        <strain evidence="2">INRA-310</strain>
    </source>
</reference>
<evidence type="ECO:0000313" key="1">
    <source>
        <dbReference type="EMBL" id="ETM97354.1"/>
    </source>
</evidence>
<organism evidence="1 2">
    <name type="scientific">Phytophthora nicotianae (strain INRA-310)</name>
    <name type="common">Phytophthora parasitica</name>
    <dbReference type="NCBI Taxonomy" id="761204"/>
    <lineage>
        <taxon>Eukaryota</taxon>
        <taxon>Sar</taxon>
        <taxon>Stramenopiles</taxon>
        <taxon>Oomycota</taxon>
        <taxon>Peronosporomycetes</taxon>
        <taxon>Peronosporales</taxon>
        <taxon>Peronosporaceae</taxon>
        <taxon>Phytophthora</taxon>
    </lineage>
</organism>
<name>W2PBK0_PHYN3</name>
<dbReference type="EMBL" id="KI670055">
    <property type="protein sequence ID" value="ETM97354.1"/>
    <property type="molecule type" value="Genomic_DNA"/>
</dbReference>
<reference evidence="1 2" key="2">
    <citation type="submission" date="2013-11" db="EMBL/GenBank/DDBJ databases">
        <title>The Genome Sequence of Phytophthora parasitica INRA-310.</title>
        <authorList>
            <consortium name="The Broad Institute Genomics Platform"/>
            <person name="Russ C."/>
            <person name="Tyler B."/>
            <person name="Panabieres F."/>
            <person name="Shan W."/>
            <person name="Tripathy S."/>
            <person name="Grunwald N."/>
            <person name="Machado M."/>
            <person name="Johnson C.S."/>
            <person name="Arredondo F."/>
            <person name="Hong C."/>
            <person name="Coffey M."/>
            <person name="Young S.K."/>
            <person name="Zeng Q."/>
            <person name="Gargeya S."/>
            <person name="Fitzgerald M."/>
            <person name="Abouelleil A."/>
            <person name="Alvarado L."/>
            <person name="Chapman S.B."/>
            <person name="Gainer-Dewar J."/>
            <person name="Goldberg J."/>
            <person name="Griggs A."/>
            <person name="Gujja S."/>
            <person name="Hansen M."/>
            <person name="Howarth C."/>
            <person name="Imamovic A."/>
            <person name="Ireland A."/>
            <person name="Larimer J."/>
            <person name="McCowan C."/>
            <person name="Murphy C."/>
            <person name="Pearson M."/>
            <person name="Poon T.W."/>
            <person name="Priest M."/>
            <person name="Roberts A."/>
            <person name="Saif S."/>
            <person name="Shea T."/>
            <person name="Sykes S."/>
            <person name="Wortman J."/>
            <person name="Nusbaum C."/>
            <person name="Birren B."/>
        </authorList>
    </citation>
    <scope>NUCLEOTIDE SEQUENCE [LARGE SCALE GENOMIC DNA]</scope>
    <source>
        <strain evidence="1 2">INRA-310</strain>
    </source>
</reference>
<protein>
    <submittedName>
        <fullName evidence="1">Uncharacterized protein</fullName>
    </submittedName>
</protein>